<dbReference type="Pfam" id="PF09678">
    <property type="entry name" value="Caa3_CtaG"/>
    <property type="match status" value="1"/>
</dbReference>
<sequence>MIIVQHIHSSHSGVHETGMLPQVLLALPFLLALIFYISCIVISKRNERSWPVHRTTLWTLGILCALTAVIGPVAVQAHGNFTLHMLGHLLLGMIAPLLMALAAPVTLMLRTLPVPAARNVTKVLKSKPMHLFTNPVFASIMNMGGLWVLYTTNLFPAMHEHTWLHILIHFHVFLAGYLFTISMIYIDPMPHGYPYLYRGVVLVLALASHGILSKYIYANPPSGVASADAQTGGMLMYYGGDAVDIIIIFILCLHWYRSARPKILEFEKKSTGWKIDTP</sequence>
<keyword evidence="3 6" id="KW-0812">Transmembrane</keyword>
<feature type="transmembrane region" description="Helical" evidence="6">
    <location>
        <begin position="55"/>
        <end position="75"/>
    </location>
</feature>
<feature type="transmembrane region" description="Helical" evidence="6">
    <location>
        <begin position="23"/>
        <end position="43"/>
    </location>
</feature>
<feature type="transmembrane region" description="Helical" evidence="6">
    <location>
        <begin position="130"/>
        <end position="150"/>
    </location>
</feature>
<protein>
    <submittedName>
        <fullName evidence="7">Cytochrome c oxidase assembly protein</fullName>
    </submittedName>
</protein>
<keyword evidence="2" id="KW-1003">Cell membrane</keyword>
<feature type="transmembrane region" description="Helical" evidence="6">
    <location>
        <begin position="195"/>
        <end position="217"/>
    </location>
</feature>
<evidence type="ECO:0000313" key="8">
    <source>
        <dbReference type="Proteomes" id="UP000278746"/>
    </source>
</evidence>
<evidence type="ECO:0000313" key="7">
    <source>
        <dbReference type="EMBL" id="RNA69993.1"/>
    </source>
</evidence>
<keyword evidence="8" id="KW-1185">Reference proteome</keyword>
<dbReference type="Proteomes" id="UP000278746">
    <property type="component" value="Unassembled WGS sequence"/>
</dbReference>
<evidence type="ECO:0000256" key="3">
    <source>
        <dbReference type="ARBA" id="ARBA00022692"/>
    </source>
</evidence>
<keyword evidence="4 6" id="KW-1133">Transmembrane helix</keyword>
<dbReference type="AlphaFoldDB" id="A0A3M7TWW7"/>
<evidence type="ECO:0000256" key="1">
    <source>
        <dbReference type="ARBA" id="ARBA00004651"/>
    </source>
</evidence>
<evidence type="ECO:0000256" key="2">
    <source>
        <dbReference type="ARBA" id="ARBA00022475"/>
    </source>
</evidence>
<organism evidence="7 8">
    <name type="scientific">Alteribacter keqinensis</name>
    <dbReference type="NCBI Taxonomy" id="2483800"/>
    <lineage>
        <taxon>Bacteria</taxon>
        <taxon>Bacillati</taxon>
        <taxon>Bacillota</taxon>
        <taxon>Bacilli</taxon>
        <taxon>Bacillales</taxon>
        <taxon>Bacillaceae</taxon>
        <taxon>Alteribacter</taxon>
    </lineage>
</organism>
<reference evidence="7 8" key="1">
    <citation type="submission" date="2018-10" db="EMBL/GenBank/DDBJ databases">
        <title>Bacillus Keqinensis sp. nov., a moderately halophilic bacterium isolated from a saline-alkaline lake.</title>
        <authorList>
            <person name="Wang H."/>
        </authorList>
    </citation>
    <scope>NUCLEOTIDE SEQUENCE [LARGE SCALE GENOMIC DNA]</scope>
    <source>
        <strain evidence="7 8">KQ-3</strain>
    </source>
</reference>
<evidence type="ECO:0000256" key="4">
    <source>
        <dbReference type="ARBA" id="ARBA00022989"/>
    </source>
</evidence>
<dbReference type="EMBL" id="RHIB01000001">
    <property type="protein sequence ID" value="RNA69993.1"/>
    <property type="molecule type" value="Genomic_DNA"/>
</dbReference>
<feature type="transmembrane region" description="Helical" evidence="6">
    <location>
        <begin position="162"/>
        <end position="186"/>
    </location>
</feature>
<dbReference type="GO" id="GO:0005886">
    <property type="term" value="C:plasma membrane"/>
    <property type="evidence" value="ECO:0007669"/>
    <property type="project" value="UniProtKB-SubCell"/>
</dbReference>
<evidence type="ECO:0000256" key="6">
    <source>
        <dbReference type="SAM" id="Phobius"/>
    </source>
</evidence>
<feature type="transmembrane region" description="Helical" evidence="6">
    <location>
        <begin position="87"/>
        <end position="109"/>
    </location>
</feature>
<keyword evidence="5 6" id="KW-0472">Membrane</keyword>
<comment type="caution">
    <text evidence="7">The sequence shown here is derived from an EMBL/GenBank/DDBJ whole genome shotgun (WGS) entry which is preliminary data.</text>
</comment>
<gene>
    <name evidence="7" type="ORF">EBO34_08695</name>
</gene>
<name>A0A3M7TWW7_9BACI</name>
<evidence type="ECO:0000256" key="5">
    <source>
        <dbReference type="ARBA" id="ARBA00023136"/>
    </source>
</evidence>
<proteinExistence type="predicted"/>
<accession>A0A3M7TWW7</accession>
<dbReference type="RefSeq" id="WP_122897505.1">
    <property type="nucleotide sequence ID" value="NZ_RHIB01000001.1"/>
</dbReference>
<comment type="subcellular location">
    <subcellularLocation>
        <location evidence="1">Cell membrane</location>
        <topology evidence="1">Multi-pass membrane protein</topology>
    </subcellularLocation>
</comment>
<dbReference type="OrthoDB" id="5024156at2"/>
<dbReference type="InterPro" id="IPR019108">
    <property type="entry name" value="Caa3_assmbl_CtaG-rel"/>
</dbReference>
<feature type="transmembrane region" description="Helical" evidence="6">
    <location>
        <begin position="237"/>
        <end position="256"/>
    </location>
</feature>